<dbReference type="Gene3D" id="3.30.160.60">
    <property type="entry name" value="Classic Zinc Finger"/>
    <property type="match status" value="2"/>
</dbReference>
<dbReference type="EMBL" id="JAACJO010000004">
    <property type="protein sequence ID" value="KAF5359668.1"/>
    <property type="molecule type" value="Genomic_DNA"/>
</dbReference>
<dbReference type="Pfam" id="PF13894">
    <property type="entry name" value="zf-C2H2_4"/>
    <property type="match status" value="1"/>
</dbReference>
<keyword evidence="2" id="KW-0479">Metal-binding</keyword>
<evidence type="ECO:0000256" key="5">
    <source>
        <dbReference type="ARBA" id="ARBA00022833"/>
    </source>
</evidence>
<keyword evidence="11" id="KW-1185">Reference proteome</keyword>
<dbReference type="GO" id="GO:0005634">
    <property type="term" value="C:nucleus"/>
    <property type="evidence" value="ECO:0007669"/>
    <property type="project" value="UniProtKB-SubCell"/>
</dbReference>
<keyword evidence="6" id="KW-0539">Nucleus</keyword>
<evidence type="ECO:0000259" key="9">
    <source>
        <dbReference type="PROSITE" id="PS50157"/>
    </source>
</evidence>
<dbReference type="PROSITE" id="PS00028">
    <property type="entry name" value="ZINC_FINGER_C2H2_1"/>
    <property type="match status" value="2"/>
</dbReference>
<evidence type="ECO:0000256" key="4">
    <source>
        <dbReference type="ARBA" id="ARBA00022771"/>
    </source>
</evidence>
<keyword evidence="3" id="KW-0677">Repeat</keyword>
<dbReference type="PANTHER" id="PTHR24394:SF44">
    <property type="entry name" value="ZINC FINGER PROTEIN 271-LIKE"/>
    <property type="match status" value="1"/>
</dbReference>
<dbReference type="InterPro" id="IPR013087">
    <property type="entry name" value="Znf_C2H2_type"/>
</dbReference>
<evidence type="ECO:0000256" key="1">
    <source>
        <dbReference type="ARBA" id="ARBA00004123"/>
    </source>
</evidence>
<dbReference type="PANTHER" id="PTHR24394">
    <property type="entry name" value="ZINC FINGER PROTEIN"/>
    <property type="match status" value="1"/>
</dbReference>
<evidence type="ECO:0000256" key="8">
    <source>
        <dbReference type="SAM" id="MobiDB-lite"/>
    </source>
</evidence>
<keyword evidence="5" id="KW-0862">Zinc</keyword>
<comment type="caution">
    <text evidence="10">The sequence shown here is derived from an EMBL/GenBank/DDBJ whole genome shotgun (WGS) entry which is preliminary data.</text>
</comment>
<dbReference type="OrthoDB" id="3437960at2759"/>
<dbReference type="PROSITE" id="PS50157">
    <property type="entry name" value="ZINC_FINGER_C2H2_2"/>
    <property type="match status" value="2"/>
</dbReference>
<dbReference type="InterPro" id="IPR036236">
    <property type="entry name" value="Znf_C2H2_sf"/>
</dbReference>
<dbReference type="AlphaFoldDB" id="A0A8H5G779"/>
<feature type="domain" description="C2H2-type" evidence="9">
    <location>
        <begin position="205"/>
        <end position="232"/>
    </location>
</feature>
<name>A0A8H5G779_9AGAR</name>
<proteinExistence type="predicted"/>
<feature type="compositionally biased region" description="Polar residues" evidence="8">
    <location>
        <begin position="1"/>
        <end position="30"/>
    </location>
</feature>
<gene>
    <name evidence="10" type="ORF">D9756_003224</name>
</gene>
<feature type="region of interest" description="Disordered" evidence="8">
    <location>
        <begin position="118"/>
        <end position="146"/>
    </location>
</feature>
<dbReference type="SUPFAM" id="SSF57667">
    <property type="entry name" value="beta-beta-alpha zinc fingers"/>
    <property type="match status" value="1"/>
</dbReference>
<feature type="domain" description="C2H2-type" evidence="9">
    <location>
        <begin position="233"/>
        <end position="259"/>
    </location>
</feature>
<sequence length="259" mass="28623">MDFSHIPSNFSSRSIHLHQPQQPSNSTSIMSLPPQPAPSNYISVQERKDTRNSGVDSPALGGFTGNNLHYVPAPPNQEFGPMTQGNLLTSAYSTYEPGSCIPTHGYTNFQQFSQPFENGGPPPSGTGAHGSTGFAYTPERDPSRSPETRMYADIALEGTFMRMERNDSPESNAECSPECSYAAPQLTSPANQRAATARRKRVAKYICEMCGSKLTAKHNLTSHMNAHFGIKPFRCPYCRKEYTAKSTFRRHVKTVHQDK</sequence>
<evidence type="ECO:0000313" key="11">
    <source>
        <dbReference type="Proteomes" id="UP000559027"/>
    </source>
</evidence>
<evidence type="ECO:0000313" key="10">
    <source>
        <dbReference type="EMBL" id="KAF5359668.1"/>
    </source>
</evidence>
<dbReference type="Proteomes" id="UP000559027">
    <property type="component" value="Unassembled WGS sequence"/>
</dbReference>
<accession>A0A8H5G779</accession>
<dbReference type="GO" id="GO:0008270">
    <property type="term" value="F:zinc ion binding"/>
    <property type="evidence" value="ECO:0007669"/>
    <property type="project" value="UniProtKB-KW"/>
</dbReference>
<organism evidence="10 11">
    <name type="scientific">Leucocoprinus leucothites</name>
    <dbReference type="NCBI Taxonomy" id="201217"/>
    <lineage>
        <taxon>Eukaryota</taxon>
        <taxon>Fungi</taxon>
        <taxon>Dikarya</taxon>
        <taxon>Basidiomycota</taxon>
        <taxon>Agaricomycotina</taxon>
        <taxon>Agaricomycetes</taxon>
        <taxon>Agaricomycetidae</taxon>
        <taxon>Agaricales</taxon>
        <taxon>Agaricineae</taxon>
        <taxon>Agaricaceae</taxon>
        <taxon>Leucocoprinus</taxon>
    </lineage>
</organism>
<evidence type="ECO:0000256" key="2">
    <source>
        <dbReference type="ARBA" id="ARBA00022723"/>
    </source>
</evidence>
<comment type="subcellular location">
    <subcellularLocation>
        <location evidence="1">Nucleus</location>
    </subcellularLocation>
</comment>
<dbReference type="GO" id="GO:0000981">
    <property type="term" value="F:DNA-binding transcription factor activity, RNA polymerase II-specific"/>
    <property type="evidence" value="ECO:0007669"/>
    <property type="project" value="TreeGrafter"/>
</dbReference>
<feature type="region of interest" description="Disordered" evidence="8">
    <location>
        <begin position="1"/>
        <end position="40"/>
    </location>
</feature>
<evidence type="ECO:0000256" key="3">
    <source>
        <dbReference type="ARBA" id="ARBA00022737"/>
    </source>
</evidence>
<reference evidence="10 11" key="1">
    <citation type="journal article" date="2020" name="ISME J.">
        <title>Uncovering the hidden diversity of litter-decomposition mechanisms in mushroom-forming fungi.</title>
        <authorList>
            <person name="Floudas D."/>
            <person name="Bentzer J."/>
            <person name="Ahren D."/>
            <person name="Johansson T."/>
            <person name="Persson P."/>
            <person name="Tunlid A."/>
        </authorList>
    </citation>
    <scope>NUCLEOTIDE SEQUENCE [LARGE SCALE GENOMIC DNA]</scope>
    <source>
        <strain evidence="10 11">CBS 146.42</strain>
    </source>
</reference>
<evidence type="ECO:0000256" key="6">
    <source>
        <dbReference type="ARBA" id="ARBA00023242"/>
    </source>
</evidence>
<dbReference type="SMART" id="SM00355">
    <property type="entry name" value="ZnF_C2H2"/>
    <property type="match status" value="2"/>
</dbReference>
<protein>
    <recommendedName>
        <fullName evidence="9">C2H2-type domain-containing protein</fullName>
    </recommendedName>
</protein>
<evidence type="ECO:0000256" key="7">
    <source>
        <dbReference type="PROSITE-ProRule" id="PRU00042"/>
    </source>
</evidence>
<keyword evidence="4 7" id="KW-0863">Zinc-finger</keyword>